<dbReference type="EMBL" id="VBAP01000042">
    <property type="protein sequence ID" value="TMI75623.1"/>
    <property type="molecule type" value="Genomic_DNA"/>
</dbReference>
<dbReference type="Pfam" id="PF00528">
    <property type="entry name" value="BPD_transp_1"/>
    <property type="match status" value="1"/>
</dbReference>
<dbReference type="InterPro" id="IPR035906">
    <property type="entry name" value="MetI-like_sf"/>
</dbReference>
<dbReference type="AlphaFoldDB" id="A0A537IWE7"/>
<evidence type="ECO:0000313" key="7">
    <source>
        <dbReference type="EMBL" id="TMI75623.1"/>
    </source>
</evidence>
<dbReference type="PROSITE" id="PS50928">
    <property type="entry name" value="ABC_TM1"/>
    <property type="match status" value="1"/>
</dbReference>
<dbReference type="SUPFAM" id="SSF161098">
    <property type="entry name" value="MetI-like"/>
    <property type="match status" value="1"/>
</dbReference>
<evidence type="ECO:0000256" key="2">
    <source>
        <dbReference type="ARBA" id="ARBA00022692"/>
    </source>
</evidence>
<dbReference type="Gene3D" id="1.10.3720.10">
    <property type="entry name" value="MetI-like"/>
    <property type="match status" value="1"/>
</dbReference>
<feature type="transmembrane region" description="Helical" evidence="5">
    <location>
        <begin position="71"/>
        <end position="91"/>
    </location>
</feature>
<dbReference type="PANTHER" id="PTHR43879">
    <property type="entry name" value="ABC TRANSPORTER PERMEASE PROTEIN"/>
    <property type="match status" value="1"/>
</dbReference>
<feature type="transmembrane region" description="Helical" evidence="5">
    <location>
        <begin position="138"/>
        <end position="157"/>
    </location>
</feature>
<sequence length="271" mass="29691">MKPTSRQVWLACMGFLALLWLLPLYTMLANSLKTIREIAQSQYVLPPGGLELRNYVVALGVLRHGLVNSTLVALPATALAVLLGSWAGFFLSRLRFRYSQIVFFAATIATFLPYQIVLIPLTQLLADLRLINTRPGLIVAYVLLNTPMAALITATFFQTVPAEMQEAAALDGCGPVAFYWRILLPVAQLGLLSTAILIFTTIWNEFLIPTAMTQGTFNQLATPVLAGLKGNYAQLWHIQMAGATLTSLPPLVLFVFLGRYFVSGLMAGTLK</sequence>
<organism evidence="7 8">
    <name type="scientific">Candidatus Segetimicrobium genomatis</name>
    <dbReference type="NCBI Taxonomy" id="2569760"/>
    <lineage>
        <taxon>Bacteria</taxon>
        <taxon>Bacillati</taxon>
        <taxon>Candidatus Sysuimicrobiota</taxon>
        <taxon>Candidatus Sysuimicrobiia</taxon>
        <taxon>Candidatus Sysuimicrobiales</taxon>
        <taxon>Candidatus Segetimicrobiaceae</taxon>
        <taxon>Candidatus Segetimicrobium</taxon>
    </lineage>
</organism>
<feature type="transmembrane region" description="Helical" evidence="5">
    <location>
        <begin position="238"/>
        <end position="262"/>
    </location>
</feature>
<reference evidence="7 8" key="1">
    <citation type="journal article" date="2019" name="Nat. Microbiol.">
        <title>Mediterranean grassland soil C-N compound turnover is dependent on rainfall and depth, and is mediated by genomically divergent microorganisms.</title>
        <authorList>
            <person name="Diamond S."/>
            <person name="Andeer P.F."/>
            <person name="Li Z."/>
            <person name="Crits-Christoph A."/>
            <person name="Burstein D."/>
            <person name="Anantharaman K."/>
            <person name="Lane K.R."/>
            <person name="Thomas B.C."/>
            <person name="Pan C."/>
            <person name="Northen T.R."/>
            <person name="Banfield J.F."/>
        </authorList>
    </citation>
    <scope>NUCLEOTIDE SEQUENCE [LARGE SCALE GENOMIC DNA]</scope>
    <source>
        <strain evidence="7">NP_8</strain>
    </source>
</reference>
<evidence type="ECO:0000313" key="8">
    <source>
        <dbReference type="Proteomes" id="UP000318834"/>
    </source>
</evidence>
<keyword evidence="5" id="KW-0813">Transport</keyword>
<dbReference type="CDD" id="cd06261">
    <property type="entry name" value="TM_PBP2"/>
    <property type="match status" value="1"/>
</dbReference>
<dbReference type="GO" id="GO:0055085">
    <property type="term" value="P:transmembrane transport"/>
    <property type="evidence" value="ECO:0007669"/>
    <property type="project" value="InterPro"/>
</dbReference>
<keyword evidence="2 5" id="KW-0812">Transmembrane</keyword>
<comment type="similarity">
    <text evidence="5">Belongs to the binding-protein-dependent transport system permease family.</text>
</comment>
<accession>A0A537IWE7</accession>
<evidence type="ECO:0000256" key="5">
    <source>
        <dbReference type="RuleBase" id="RU363032"/>
    </source>
</evidence>
<gene>
    <name evidence="7" type="ORF">E6H05_06150</name>
</gene>
<name>A0A537IWE7_9BACT</name>
<protein>
    <submittedName>
        <fullName evidence="7">Carbohydrate ABC transporter permease</fullName>
    </submittedName>
</protein>
<feature type="transmembrane region" description="Helical" evidence="5">
    <location>
        <begin position="7"/>
        <end position="28"/>
    </location>
</feature>
<keyword evidence="3 5" id="KW-1133">Transmembrane helix</keyword>
<keyword evidence="4 5" id="KW-0472">Membrane</keyword>
<feature type="domain" description="ABC transmembrane type-1" evidence="6">
    <location>
        <begin position="66"/>
        <end position="257"/>
    </location>
</feature>
<evidence type="ECO:0000256" key="4">
    <source>
        <dbReference type="ARBA" id="ARBA00023136"/>
    </source>
</evidence>
<dbReference type="Proteomes" id="UP000318834">
    <property type="component" value="Unassembled WGS sequence"/>
</dbReference>
<feature type="transmembrane region" description="Helical" evidence="5">
    <location>
        <begin position="178"/>
        <end position="203"/>
    </location>
</feature>
<evidence type="ECO:0000259" key="6">
    <source>
        <dbReference type="PROSITE" id="PS50928"/>
    </source>
</evidence>
<dbReference type="PANTHER" id="PTHR43879:SF1">
    <property type="entry name" value="GLUCOSE IMPORT SYSTEM PERMEASE PROTEIN GLCU"/>
    <property type="match status" value="1"/>
</dbReference>
<feature type="transmembrane region" description="Helical" evidence="5">
    <location>
        <begin position="103"/>
        <end position="126"/>
    </location>
</feature>
<proteinExistence type="inferred from homology"/>
<evidence type="ECO:0000256" key="1">
    <source>
        <dbReference type="ARBA" id="ARBA00004141"/>
    </source>
</evidence>
<dbReference type="InterPro" id="IPR000515">
    <property type="entry name" value="MetI-like"/>
</dbReference>
<comment type="caution">
    <text evidence="7">The sequence shown here is derived from an EMBL/GenBank/DDBJ whole genome shotgun (WGS) entry which is preliminary data.</text>
</comment>
<dbReference type="GO" id="GO:0005886">
    <property type="term" value="C:plasma membrane"/>
    <property type="evidence" value="ECO:0007669"/>
    <property type="project" value="UniProtKB-SubCell"/>
</dbReference>
<evidence type="ECO:0000256" key="3">
    <source>
        <dbReference type="ARBA" id="ARBA00022989"/>
    </source>
</evidence>
<comment type="subcellular location">
    <subcellularLocation>
        <location evidence="5">Cell membrane</location>
        <topology evidence="5">Multi-pass membrane protein</topology>
    </subcellularLocation>
    <subcellularLocation>
        <location evidence="1">Membrane</location>
        <topology evidence="1">Multi-pass membrane protein</topology>
    </subcellularLocation>
</comment>